<dbReference type="Pfam" id="PF02353">
    <property type="entry name" value="CMAS"/>
    <property type="match status" value="1"/>
</dbReference>
<dbReference type="Pfam" id="PF13456">
    <property type="entry name" value="RVT_3"/>
    <property type="match status" value="1"/>
</dbReference>
<evidence type="ECO:0000256" key="1">
    <source>
        <dbReference type="ARBA" id="ARBA00023172"/>
    </source>
</evidence>
<feature type="compositionally biased region" description="Polar residues" evidence="2">
    <location>
        <begin position="579"/>
        <end position="592"/>
    </location>
</feature>
<dbReference type="SUPFAM" id="SSF56672">
    <property type="entry name" value="DNA/RNA polymerases"/>
    <property type="match status" value="1"/>
</dbReference>
<dbReference type="InterPro" id="IPR029063">
    <property type="entry name" value="SAM-dependent_MTases_sf"/>
</dbReference>
<dbReference type="CDD" id="cd01647">
    <property type="entry name" value="RT_LTR"/>
    <property type="match status" value="1"/>
</dbReference>
<gene>
    <name evidence="5" type="ORF">FSB_LOCUS8546</name>
</gene>
<keyword evidence="1" id="KW-0233">DNA recombination</keyword>
<dbReference type="Pfam" id="PF00078">
    <property type="entry name" value="RVT_1"/>
    <property type="match status" value="1"/>
</dbReference>
<proteinExistence type="predicted"/>
<protein>
    <submittedName>
        <fullName evidence="5">Uncharacterized protein</fullName>
    </submittedName>
</protein>
<dbReference type="SUPFAM" id="SSF53098">
    <property type="entry name" value="Ribonuclease H-like"/>
    <property type="match status" value="1"/>
</dbReference>
<feature type="domain" description="RNase H type-1" evidence="4">
    <location>
        <begin position="1155"/>
        <end position="1259"/>
    </location>
</feature>
<dbReference type="GO" id="GO:0008168">
    <property type="term" value="F:methyltransferase activity"/>
    <property type="evidence" value="ECO:0007669"/>
    <property type="project" value="TreeGrafter"/>
</dbReference>
<dbReference type="CDD" id="cd00303">
    <property type="entry name" value="retropepsin_like"/>
    <property type="match status" value="1"/>
</dbReference>
<dbReference type="Gene3D" id="2.40.70.10">
    <property type="entry name" value="Acid Proteases"/>
    <property type="match status" value="1"/>
</dbReference>
<dbReference type="Gene3D" id="3.40.50.150">
    <property type="entry name" value="Vaccinia Virus protein VP39"/>
    <property type="match status" value="1"/>
</dbReference>
<dbReference type="Gene3D" id="3.30.70.270">
    <property type="match status" value="1"/>
</dbReference>
<dbReference type="GO" id="GO:0004523">
    <property type="term" value="F:RNA-DNA hybrid ribonuclease activity"/>
    <property type="evidence" value="ECO:0007669"/>
    <property type="project" value="InterPro"/>
</dbReference>
<dbReference type="Gene3D" id="3.10.10.10">
    <property type="entry name" value="HIV Type 1 Reverse Transcriptase, subunit A, domain 1"/>
    <property type="match status" value="1"/>
</dbReference>
<dbReference type="InterPro" id="IPR043502">
    <property type="entry name" value="DNA/RNA_pol_sf"/>
</dbReference>
<dbReference type="GO" id="GO:0003676">
    <property type="term" value="F:nucleic acid binding"/>
    <property type="evidence" value="ECO:0007669"/>
    <property type="project" value="InterPro"/>
</dbReference>
<accession>A0A2N9F1K3</accession>
<dbReference type="Gene3D" id="3.30.420.10">
    <property type="entry name" value="Ribonuclease H-like superfamily/Ribonuclease H"/>
    <property type="match status" value="2"/>
</dbReference>
<organism evidence="5">
    <name type="scientific">Fagus sylvatica</name>
    <name type="common">Beechnut</name>
    <dbReference type="NCBI Taxonomy" id="28930"/>
    <lineage>
        <taxon>Eukaryota</taxon>
        <taxon>Viridiplantae</taxon>
        <taxon>Streptophyta</taxon>
        <taxon>Embryophyta</taxon>
        <taxon>Tracheophyta</taxon>
        <taxon>Spermatophyta</taxon>
        <taxon>Magnoliopsida</taxon>
        <taxon>eudicotyledons</taxon>
        <taxon>Gunneridae</taxon>
        <taxon>Pentapetalae</taxon>
        <taxon>rosids</taxon>
        <taxon>fabids</taxon>
        <taxon>Fagales</taxon>
        <taxon>Fagaceae</taxon>
        <taxon>Fagus</taxon>
    </lineage>
</organism>
<dbReference type="EMBL" id="OIVN01000463">
    <property type="protein sequence ID" value="SPC80664.1"/>
    <property type="molecule type" value="Genomic_DNA"/>
</dbReference>
<feature type="region of interest" description="Disordered" evidence="2">
    <location>
        <begin position="553"/>
        <end position="592"/>
    </location>
</feature>
<evidence type="ECO:0000256" key="2">
    <source>
        <dbReference type="SAM" id="MobiDB-lite"/>
    </source>
</evidence>
<feature type="region of interest" description="Disordered" evidence="2">
    <location>
        <begin position="889"/>
        <end position="912"/>
    </location>
</feature>
<feature type="domain" description="Reverse transcriptase" evidence="3">
    <location>
        <begin position="914"/>
        <end position="1040"/>
    </location>
</feature>
<dbReference type="InterPro" id="IPR012337">
    <property type="entry name" value="RNaseH-like_sf"/>
</dbReference>
<feature type="compositionally biased region" description="Polar residues" evidence="2">
    <location>
        <begin position="306"/>
        <end position="329"/>
    </location>
</feature>
<dbReference type="PANTHER" id="PTHR43675">
    <property type="entry name" value="ARSENITE METHYLTRANSFERASE"/>
    <property type="match status" value="1"/>
</dbReference>
<dbReference type="CDD" id="cd02440">
    <property type="entry name" value="AdoMet_MTases"/>
    <property type="match status" value="1"/>
</dbReference>
<evidence type="ECO:0000259" key="4">
    <source>
        <dbReference type="Pfam" id="PF13456"/>
    </source>
</evidence>
<evidence type="ECO:0000313" key="5">
    <source>
        <dbReference type="EMBL" id="SPC80664.1"/>
    </source>
</evidence>
<feature type="compositionally biased region" description="Basic and acidic residues" evidence="2">
    <location>
        <begin position="330"/>
        <end position="349"/>
    </location>
</feature>
<dbReference type="InterPro" id="IPR021109">
    <property type="entry name" value="Peptidase_aspartic_dom_sf"/>
</dbReference>
<dbReference type="CDD" id="cd09279">
    <property type="entry name" value="RNase_HI_like"/>
    <property type="match status" value="1"/>
</dbReference>
<reference evidence="5" key="1">
    <citation type="submission" date="2018-02" db="EMBL/GenBank/DDBJ databases">
        <authorList>
            <person name="Cohen D.B."/>
            <person name="Kent A.D."/>
        </authorList>
    </citation>
    <scope>NUCLEOTIDE SEQUENCE</scope>
</reference>
<dbReference type="InterPro" id="IPR043128">
    <property type="entry name" value="Rev_trsase/Diguanyl_cyclase"/>
</dbReference>
<dbReference type="InterPro" id="IPR036397">
    <property type="entry name" value="RNaseH_sf"/>
</dbReference>
<dbReference type="PANTHER" id="PTHR43675:SF30">
    <property type="entry name" value="CYCLOPROPANE-FATTY-ACYL-PHOSPHOLIPID SYNTHASE"/>
    <property type="match status" value="1"/>
</dbReference>
<dbReference type="InterPro" id="IPR002156">
    <property type="entry name" value="RNaseH_domain"/>
</dbReference>
<sequence>MTYSCAVFKKEDEDLKDAQLRKISLLIEKARINKKHEVLEIGCGWGTLAIEVVKRTGCKYTGITLSEEQLKFAERKVKEAGLQDRIKFLLCDYRQLPNTYKYDRIISCEMIEAVGHEFMDEFFGCCESLLAEEGLLVLQFISIPDERYDEYRQSSDFIKEYIFPGGCLPSLSRITSAMVAASRLCVEHLENIGIHYYQTLRCWRQNFMEKQSKILALGFNEKFIRTWEYYFDYCAAGFQSHTLGNYQVSCVPSCLDPFVLLFKSVRFQFLKQISTFVLFTMSRSVLAPLKLAKFPARQVSGPSRPKVSTGSSYRPSEHTPTATSVNPSSRHTDLRQHLDDQRTERHEQAFTEVTPHRARRSLNFSSSAESRADDSERVITELHKEISDLKKEARDWAETPSLKEKATSSVDPSVTIRAMKGKNERSDRVVNERRDRSVLPPIVPKKKLERGTIGSYNQMAEAFVGRFITNSRRPRGLDTLMMIKLGSNESIKDYSARFWETYNDIDGCGEDTALQTFRLGLPPNTSLRQSLTKRPPTNLRKLMDRIEQFVRVEEDGGNTSGTLPEVPVRPPSSRSQVRTGQTSKPSQVPTSYASPSFKAFQTVFKEPIYRILDKIKGEPFFIWPPKLVDDPTARNHNLHCFYHRDRGHLTENCHKYKTHLEQLVANDHLSDYVDKNLTECKTRGTTTNRSGASGSVPAGVIQVIHNPSCTSISPTSFRLDIQKAAHLRRSFGILDFAHLLSASCSNNLGSSASQVVSFSEDDLTDVQMPHSDSLVITLRIWNYDVKRVLIDQGSFAEVMYKGLYEKLGLKEADLDDFSSPVFGFSGESTTPLGKTTLLVLARPINLQIEFIVIHGSSPYNAIIGRDWLHQMRTVPLTLHQKLQFPTKDGVMEVNGNQTPRTEIGRNTAEKDPEKNNGKWRVCVDFNDLNKACPKDSFPLPRIDQLVDSASGHERMSFLDAFQGYHQIPMILSDQEKTAFITLKGIYCYKVMPFGLKNVGATYQRMVTKLFGHLIGKTVEVYIDDMLIKSVGKVSHLGDLEMPSVFPAIGKEKEVLMGRRLFGCILKNKDLSFFPSLPFNPMFGRTALPLFGYFGACRALALIQAAKKLSHYFQASTVTVLTDLPLKVLMHSSNFSGRITSYGADASLSGWKLFVDGASNMRGAGAGAVLISPEGLILELVVRLGFLALNNEAEYEALLIGLRSAIRLGAEHLQVFCDSQLVVEQIGRDRNSHADILAKLATTLETNLPKTVTVEVLSTPSSMVDIADGICSVDWVASWMDPLIAYLRDDCLPEDPKTASIIKRKAPGYWLSREGSLYKRSFSGPYLLCIHPNLVDNLLFEIHEGIKNFFSSPTYPQANGQAEVLNKVILDGIKKRLEEAKDRWVEELSSVMWTHRTTRRRSTGETPFALAYCVEAVIPLEVGLPTTRITEFNAEENECNL</sequence>
<dbReference type="GO" id="GO:0006310">
    <property type="term" value="P:DNA recombination"/>
    <property type="evidence" value="ECO:0007669"/>
    <property type="project" value="UniProtKB-KW"/>
</dbReference>
<dbReference type="InterPro" id="IPR000477">
    <property type="entry name" value="RT_dom"/>
</dbReference>
<feature type="region of interest" description="Disordered" evidence="2">
    <location>
        <begin position="298"/>
        <end position="376"/>
    </location>
</feature>
<evidence type="ECO:0000259" key="3">
    <source>
        <dbReference type="Pfam" id="PF00078"/>
    </source>
</evidence>
<dbReference type="InterPro" id="IPR026669">
    <property type="entry name" value="Arsenite_MeTrfase-like"/>
</dbReference>
<dbReference type="SUPFAM" id="SSF53335">
    <property type="entry name" value="S-adenosyl-L-methionine-dependent methyltransferases"/>
    <property type="match status" value="1"/>
</dbReference>
<name>A0A2N9F1K3_FAGSY</name>